<accession>A0A6A5UVJ7</accession>
<feature type="signal peptide" evidence="1">
    <location>
        <begin position="1"/>
        <end position="18"/>
    </location>
</feature>
<feature type="chain" id="PRO_5025415688" evidence="1">
    <location>
        <begin position="19"/>
        <end position="62"/>
    </location>
</feature>
<gene>
    <name evidence="2" type="ORF">BU23DRAFT_262436</name>
</gene>
<evidence type="ECO:0000313" key="2">
    <source>
        <dbReference type="EMBL" id="KAF1968450.1"/>
    </source>
</evidence>
<evidence type="ECO:0000313" key="3">
    <source>
        <dbReference type="Proteomes" id="UP000800036"/>
    </source>
</evidence>
<dbReference type="EMBL" id="ML976720">
    <property type="protein sequence ID" value="KAF1968450.1"/>
    <property type="molecule type" value="Genomic_DNA"/>
</dbReference>
<keyword evidence="3" id="KW-1185">Reference proteome</keyword>
<evidence type="ECO:0000256" key="1">
    <source>
        <dbReference type="SAM" id="SignalP"/>
    </source>
</evidence>
<dbReference type="AlphaFoldDB" id="A0A6A5UVJ7"/>
<keyword evidence="1" id="KW-0732">Signal</keyword>
<protein>
    <submittedName>
        <fullName evidence="2">Uncharacterized protein</fullName>
    </submittedName>
</protein>
<name>A0A6A5UVJ7_9PLEO</name>
<sequence>MIMLLLLLLITILTAGFAAVLPKGGVHPEGSITAISPLLLPAGDVAGNNHLYVAATCNYTIH</sequence>
<reference evidence="2" key="1">
    <citation type="journal article" date="2020" name="Stud. Mycol.">
        <title>101 Dothideomycetes genomes: a test case for predicting lifestyles and emergence of pathogens.</title>
        <authorList>
            <person name="Haridas S."/>
            <person name="Albert R."/>
            <person name="Binder M."/>
            <person name="Bloem J."/>
            <person name="Labutti K."/>
            <person name="Salamov A."/>
            <person name="Andreopoulos B."/>
            <person name="Baker S."/>
            <person name="Barry K."/>
            <person name="Bills G."/>
            <person name="Bluhm B."/>
            <person name="Cannon C."/>
            <person name="Castanera R."/>
            <person name="Culley D."/>
            <person name="Daum C."/>
            <person name="Ezra D."/>
            <person name="Gonzalez J."/>
            <person name="Henrissat B."/>
            <person name="Kuo A."/>
            <person name="Liang C."/>
            <person name="Lipzen A."/>
            <person name="Lutzoni F."/>
            <person name="Magnuson J."/>
            <person name="Mondo S."/>
            <person name="Nolan M."/>
            <person name="Ohm R."/>
            <person name="Pangilinan J."/>
            <person name="Park H.-J."/>
            <person name="Ramirez L."/>
            <person name="Alfaro M."/>
            <person name="Sun H."/>
            <person name="Tritt A."/>
            <person name="Yoshinaga Y."/>
            <person name="Zwiers L.-H."/>
            <person name="Turgeon B."/>
            <person name="Goodwin S."/>
            <person name="Spatafora J."/>
            <person name="Crous P."/>
            <person name="Grigoriev I."/>
        </authorList>
    </citation>
    <scope>NUCLEOTIDE SEQUENCE</scope>
    <source>
        <strain evidence="2">CBS 107.79</strain>
    </source>
</reference>
<organism evidence="2 3">
    <name type="scientific">Bimuria novae-zelandiae CBS 107.79</name>
    <dbReference type="NCBI Taxonomy" id="1447943"/>
    <lineage>
        <taxon>Eukaryota</taxon>
        <taxon>Fungi</taxon>
        <taxon>Dikarya</taxon>
        <taxon>Ascomycota</taxon>
        <taxon>Pezizomycotina</taxon>
        <taxon>Dothideomycetes</taxon>
        <taxon>Pleosporomycetidae</taxon>
        <taxon>Pleosporales</taxon>
        <taxon>Massarineae</taxon>
        <taxon>Didymosphaeriaceae</taxon>
        <taxon>Bimuria</taxon>
    </lineage>
</organism>
<proteinExistence type="predicted"/>
<dbReference type="Proteomes" id="UP000800036">
    <property type="component" value="Unassembled WGS sequence"/>
</dbReference>